<dbReference type="EMBL" id="PGOL01000571">
    <property type="protein sequence ID" value="PKI67891.1"/>
    <property type="molecule type" value="Genomic_DNA"/>
</dbReference>
<reference evidence="1 2" key="1">
    <citation type="submission" date="2017-11" db="EMBL/GenBank/DDBJ databases">
        <title>De-novo sequencing of pomegranate (Punica granatum L.) genome.</title>
        <authorList>
            <person name="Akparov Z."/>
            <person name="Amiraslanov A."/>
            <person name="Hajiyeva S."/>
            <person name="Abbasov M."/>
            <person name="Kaur K."/>
            <person name="Hamwieh A."/>
            <person name="Solovyev V."/>
            <person name="Salamov A."/>
            <person name="Braich B."/>
            <person name="Kosarev P."/>
            <person name="Mahmoud A."/>
            <person name="Hajiyev E."/>
            <person name="Babayeva S."/>
            <person name="Izzatullayeva V."/>
            <person name="Mammadov A."/>
            <person name="Mammadov A."/>
            <person name="Sharifova S."/>
            <person name="Ojaghi J."/>
            <person name="Eynullazada K."/>
            <person name="Bayramov B."/>
            <person name="Abdulazimova A."/>
            <person name="Shahmuradov I."/>
        </authorList>
    </citation>
    <scope>NUCLEOTIDE SEQUENCE [LARGE SCALE GENOMIC DNA]</scope>
    <source>
        <strain evidence="2">cv. AG2017</strain>
        <tissue evidence="1">Leaf</tissue>
    </source>
</reference>
<dbReference type="GeneID" id="116214190"/>
<dbReference type="SUPFAM" id="SSF110849">
    <property type="entry name" value="ParB/Sulfiredoxin"/>
    <property type="match status" value="1"/>
</dbReference>
<protein>
    <submittedName>
        <fullName evidence="1">Uncharacterized protein</fullName>
    </submittedName>
</protein>
<proteinExistence type="predicted"/>
<evidence type="ECO:0000313" key="2">
    <source>
        <dbReference type="Proteomes" id="UP000233551"/>
    </source>
</evidence>
<dbReference type="OrthoDB" id="1166041at2759"/>
<name>A0A2I0KHE8_PUNGR</name>
<dbReference type="InterPro" id="IPR036086">
    <property type="entry name" value="ParB/Sulfiredoxin_sf"/>
</dbReference>
<accession>A0A2I0KHE8</accession>
<evidence type="ECO:0000313" key="1">
    <source>
        <dbReference type="EMBL" id="PKI67891.1"/>
    </source>
</evidence>
<sequence>MLLANQWKAQLSASSDYYTFEALALSRLIVVYKLTPAFCPNELEELVNSISEHGQTNEPPEVLGFSGKQPYPKVRLPCEREKKLAQSCPSVGDHLQLRHMNKRCRMA</sequence>
<dbReference type="AlphaFoldDB" id="A0A2I0KHE8"/>
<comment type="caution">
    <text evidence="1">The sequence shown here is derived from an EMBL/GenBank/DDBJ whole genome shotgun (WGS) entry which is preliminary data.</text>
</comment>
<gene>
    <name evidence="1" type="ORF">CRG98_011487</name>
</gene>
<dbReference type="Proteomes" id="UP000233551">
    <property type="component" value="Unassembled WGS sequence"/>
</dbReference>
<keyword evidence="2" id="KW-1185">Reference proteome</keyword>
<organism evidence="1 2">
    <name type="scientific">Punica granatum</name>
    <name type="common">Pomegranate</name>
    <dbReference type="NCBI Taxonomy" id="22663"/>
    <lineage>
        <taxon>Eukaryota</taxon>
        <taxon>Viridiplantae</taxon>
        <taxon>Streptophyta</taxon>
        <taxon>Embryophyta</taxon>
        <taxon>Tracheophyta</taxon>
        <taxon>Spermatophyta</taxon>
        <taxon>Magnoliopsida</taxon>
        <taxon>eudicotyledons</taxon>
        <taxon>Gunneridae</taxon>
        <taxon>Pentapetalae</taxon>
        <taxon>rosids</taxon>
        <taxon>malvids</taxon>
        <taxon>Myrtales</taxon>
        <taxon>Lythraceae</taxon>
        <taxon>Punica</taxon>
    </lineage>
</organism>